<reference evidence="1" key="1">
    <citation type="submission" date="2023-10" db="EMBL/GenBank/DDBJ databases">
        <authorList>
            <person name="Rodriguez Cubillos JULIANA M."/>
            <person name="De Vega J."/>
        </authorList>
    </citation>
    <scope>NUCLEOTIDE SEQUENCE</scope>
</reference>
<feature type="non-terminal residue" evidence="1">
    <location>
        <position position="620"/>
    </location>
</feature>
<comment type="caution">
    <text evidence="1">The sequence shown here is derived from an EMBL/GenBank/DDBJ whole genome shotgun (WGS) entry which is preliminary data.</text>
</comment>
<gene>
    <name evidence="1" type="ORF">MILVUS5_LOCUS19669</name>
</gene>
<dbReference type="Proteomes" id="UP001177021">
    <property type="component" value="Unassembled WGS sequence"/>
</dbReference>
<evidence type="ECO:0000313" key="2">
    <source>
        <dbReference type="Proteomes" id="UP001177021"/>
    </source>
</evidence>
<organism evidence="1 2">
    <name type="scientific">Trifolium pratense</name>
    <name type="common">Red clover</name>
    <dbReference type="NCBI Taxonomy" id="57577"/>
    <lineage>
        <taxon>Eukaryota</taxon>
        <taxon>Viridiplantae</taxon>
        <taxon>Streptophyta</taxon>
        <taxon>Embryophyta</taxon>
        <taxon>Tracheophyta</taxon>
        <taxon>Spermatophyta</taxon>
        <taxon>Magnoliopsida</taxon>
        <taxon>eudicotyledons</taxon>
        <taxon>Gunneridae</taxon>
        <taxon>Pentapetalae</taxon>
        <taxon>rosids</taxon>
        <taxon>fabids</taxon>
        <taxon>Fabales</taxon>
        <taxon>Fabaceae</taxon>
        <taxon>Papilionoideae</taxon>
        <taxon>50 kb inversion clade</taxon>
        <taxon>NPAAA clade</taxon>
        <taxon>Hologalegina</taxon>
        <taxon>IRL clade</taxon>
        <taxon>Trifolieae</taxon>
        <taxon>Trifolium</taxon>
    </lineage>
</organism>
<evidence type="ECO:0000313" key="1">
    <source>
        <dbReference type="EMBL" id="CAJ2652137.1"/>
    </source>
</evidence>
<proteinExistence type="predicted"/>
<sequence>PIFNGDASLFEWWKERLYSNITAIDHELWDLVELGVTFENLNEHGRLSMENRKLLTPANLKIYTKHHRVKDIVVGAIRHEDYVRIENKSTAKSIFDSMCATYDGNEKVQEAKASLLIRQYELFTMQQDENIETMFTRFQILVSGLKALKRSYSTYDHVQKILRSLPIAWRPKVTAIEEAQNLKTLSLEALISNLRSHEMVLDADSETKKKSKSVALQSTKTTSKALKTQLLDIEEESSADGQEDEMNEDEFALFTKFQQWNRFNKRNFRGGNSSRNFVSKKDDQKNCFNCKKPGHFIADCPEMSAKDKSKRYSSKKQQFKSKLKKSLMATFEELSSEEEVEEEEEANLALMASADSDVDSDDESESDSEVTDEVYLDSGCSRHMTGDKQLFSKLTMKEGGSVGFGGNQKGKIIGTGTVGNSSLSINDVWLVDGLKHNLLSISQFCDNGYVVVFNKESCTVSKQFDNTMIFKGLRKNNVYKINLSDLNEQKVMCLLTLSEEKWIWHKRLGHANWRLISKLSKLDLVRGLPKIKYHSNTLCGSCQKGKITKSSFKPKNIVSTSRPLELLHIDLFGPVNTASINGKKYGLVIVDDYSRWTWVKFLRTKDEAYDEFSLLLELLN</sequence>
<accession>A0ACB0K6B8</accession>
<dbReference type="EMBL" id="CASHSV030000206">
    <property type="protein sequence ID" value="CAJ2652137.1"/>
    <property type="molecule type" value="Genomic_DNA"/>
</dbReference>
<keyword evidence="2" id="KW-1185">Reference proteome</keyword>
<feature type="non-terminal residue" evidence="1">
    <location>
        <position position="1"/>
    </location>
</feature>
<protein>
    <submittedName>
        <fullName evidence="1">Uncharacterized protein</fullName>
    </submittedName>
</protein>
<name>A0ACB0K6B8_TRIPR</name>